<comment type="caution">
    <text evidence="1">The sequence shown here is derived from an EMBL/GenBank/DDBJ whole genome shotgun (WGS) entry which is preliminary data.</text>
</comment>
<accession>A0A431UYT2</accession>
<name>A0A431UYT2_9GAMM</name>
<dbReference type="Pfam" id="PF06293">
    <property type="entry name" value="Kdo"/>
    <property type="match status" value="1"/>
</dbReference>
<protein>
    <recommendedName>
        <fullName evidence="3">Protein kinase domain-containing protein</fullName>
    </recommendedName>
</protein>
<organism evidence="1 2">
    <name type="scientific">Halomonas nitroreducens</name>
    <dbReference type="NCBI Taxonomy" id="447425"/>
    <lineage>
        <taxon>Bacteria</taxon>
        <taxon>Pseudomonadati</taxon>
        <taxon>Pseudomonadota</taxon>
        <taxon>Gammaproteobacteria</taxon>
        <taxon>Oceanospirillales</taxon>
        <taxon>Halomonadaceae</taxon>
        <taxon>Halomonas</taxon>
    </lineage>
</organism>
<gene>
    <name evidence="1" type="ORF">EKG36_18580</name>
</gene>
<dbReference type="InterPro" id="IPR011009">
    <property type="entry name" value="Kinase-like_dom_sf"/>
</dbReference>
<reference evidence="1 2" key="1">
    <citation type="submission" date="2018-12" db="EMBL/GenBank/DDBJ databases">
        <authorList>
            <person name="Yu L."/>
        </authorList>
    </citation>
    <scope>NUCLEOTIDE SEQUENCE [LARGE SCALE GENOMIC DNA]</scope>
    <source>
        <strain evidence="1 2">11S</strain>
    </source>
</reference>
<dbReference type="AlphaFoldDB" id="A0A431UYT2"/>
<evidence type="ECO:0000313" key="2">
    <source>
        <dbReference type="Proteomes" id="UP000267400"/>
    </source>
</evidence>
<dbReference type="Proteomes" id="UP000267400">
    <property type="component" value="Unassembled WGS sequence"/>
</dbReference>
<dbReference type="OrthoDB" id="5584901at2"/>
<dbReference type="Gene3D" id="1.10.510.10">
    <property type="entry name" value="Transferase(Phosphotransferase) domain 1"/>
    <property type="match status" value="1"/>
</dbReference>
<dbReference type="SUPFAM" id="SSF56112">
    <property type="entry name" value="Protein kinase-like (PK-like)"/>
    <property type="match status" value="1"/>
</dbReference>
<dbReference type="EMBL" id="RXNS01000023">
    <property type="protein sequence ID" value="RTQ98701.1"/>
    <property type="molecule type" value="Genomic_DNA"/>
</dbReference>
<dbReference type="RefSeq" id="WP_126486730.1">
    <property type="nucleotide sequence ID" value="NZ_RXNS01000023.1"/>
</dbReference>
<evidence type="ECO:0008006" key="3">
    <source>
        <dbReference type="Google" id="ProtNLM"/>
    </source>
</evidence>
<evidence type="ECO:0000313" key="1">
    <source>
        <dbReference type="EMBL" id="RTQ98701.1"/>
    </source>
</evidence>
<keyword evidence="2" id="KW-1185">Reference proteome</keyword>
<proteinExistence type="predicted"/>
<sequence length="233" mass="26736">MKLLDIPFDDRRRRYLVFHPSALPGELRLASTKTTAAFEAVASSRFYLSEDGRLLAKVVPDKFHKRHRPLGWVWRDYLEKRCLLQSDARKEYLSLRILQDAGLATPHCHGWGVSLNPCNRNASLLLLEHVADARMGGEVFDALGEAERGRFLERLCNEVALLARAGYAHRDLHYNNLLVKADGRLVWIDAHVRRLPTKRADQWPALERSLTVNKLRGERYRAQAASRLQALLH</sequence>